<dbReference type="PROSITE" id="PS50930">
    <property type="entry name" value="HTH_LYTTR"/>
    <property type="match status" value="1"/>
</dbReference>
<dbReference type="RefSeq" id="WP_138157303.1">
    <property type="nucleotide sequence ID" value="NZ_CP039381.1"/>
</dbReference>
<protein>
    <submittedName>
        <fullName evidence="2">LytTR family transcriptional regulator</fullName>
    </submittedName>
</protein>
<dbReference type="Gene3D" id="2.40.50.1020">
    <property type="entry name" value="LytTr DNA-binding domain"/>
    <property type="match status" value="1"/>
</dbReference>
<dbReference type="Proteomes" id="UP000301475">
    <property type="component" value="Chromosome"/>
</dbReference>
<evidence type="ECO:0000259" key="1">
    <source>
        <dbReference type="PROSITE" id="PS50930"/>
    </source>
</evidence>
<dbReference type="SMART" id="SM00850">
    <property type="entry name" value="LytTR"/>
    <property type="match status" value="1"/>
</dbReference>
<dbReference type="InterPro" id="IPR046947">
    <property type="entry name" value="LytR-like"/>
</dbReference>
<gene>
    <name evidence="2" type="ORF">E5Z56_07780</name>
</gene>
<dbReference type="InterPro" id="IPR007492">
    <property type="entry name" value="LytTR_DNA-bd_dom"/>
</dbReference>
<dbReference type="GO" id="GO:0000156">
    <property type="term" value="F:phosphorelay response regulator activity"/>
    <property type="evidence" value="ECO:0007669"/>
    <property type="project" value="InterPro"/>
</dbReference>
<feature type="domain" description="HTH LytTR-type" evidence="1">
    <location>
        <begin position="41"/>
        <end position="145"/>
    </location>
</feature>
<evidence type="ECO:0000313" key="3">
    <source>
        <dbReference type="Proteomes" id="UP000301475"/>
    </source>
</evidence>
<evidence type="ECO:0000313" key="2">
    <source>
        <dbReference type="EMBL" id="QCT07263.1"/>
    </source>
</evidence>
<dbReference type="PANTHER" id="PTHR37299:SF4">
    <property type="entry name" value="TRANSCRIPTIONAL REGULATOR"/>
    <property type="match status" value="1"/>
</dbReference>
<organism evidence="2 3">
    <name type="scientific">Ruminococcus bovis</name>
    <dbReference type="NCBI Taxonomy" id="2564099"/>
    <lineage>
        <taxon>Bacteria</taxon>
        <taxon>Bacillati</taxon>
        <taxon>Bacillota</taxon>
        <taxon>Clostridia</taxon>
        <taxon>Eubacteriales</taxon>
        <taxon>Oscillospiraceae</taxon>
        <taxon>Ruminococcus</taxon>
    </lineage>
</organism>
<dbReference type="PANTHER" id="PTHR37299">
    <property type="entry name" value="TRANSCRIPTIONAL REGULATOR-RELATED"/>
    <property type="match status" value="1"/>
</dbReference>
<dbReference type="GO" id="GO:0003677">
    <property type="term" value="F:DNA binding"/>
    <property type="evidence" value="ECO:0007669"/>
    <property type="project" value="InterPro"/>
</dbReference>
<proteinExistence type="predicted"/>
<keyword evidence="3" id="KW-1185">Reference proteome</keyword>
<sequence>MQTRITKIDRDKPELLEIHCHKISDEVREIIAFVKSRQGQLTGTADERQYEIAVSDVFYIESVDNKTFIYTKNKVYETRQKLYELEEILKEKRFLRVSKSTLLNLMKVSAIKPALNSRFTAELFSGEQVVITRKYVPELKKALKGDK</sequence>
<accession>A0A4V1G577</accession>
<reference evidence="2 3" key="1">
    <citation type="submission" date="2019-04" db="EMBL/GenBank/DDBJ databases">
        <authorList>
            <person name="Embree M."/>
            <person name="Gaffney J.R."/>
        </authorList>
    </citation>
    <scope>NUCLEOTIDE SEQUENCE [LARGE SCALE GENOMIC DNA]</scope>
    <source>
        <strain evidence="2 3">JE7A12</strain>
    </source>
</reference>
<dbReference type="Pfam" id="PF04397">
    <property type="entry name" value="LytTR"/>
    <property type="match status" value="1"/>
</dbReference>
<dbReference type="EMBL" id="CP039381">
    <property type="protein sequence ID" value="QCT07263.1"/>
    <property type="molecule type" value="Genomic_DNA"/>
</dbReference>
<dbReference type="KEGG" id="ruj:E5Z56_07780"/>
<dbReference type="AlphaFoldDB" id="A0A4V1G577"/>
<dbReference type="OrthoDB" id="3186525at2"/>
<name>A0A4V1G577_9FIRM</name>